<evidence type="ECO:0000256" key="1">
    <source>
        <dbReference type="ARBA" id="ARBA00008136"/>
    </source>
</evidence>
<dbReference type="OrthoDB" id="2111841at2759"/>
<keyword evidence="4" id="KW-0378">Hydrolase</keyword>
<reference evidence="8 9" key="1">
    <citation type="journal article" date="2019" name="Nat. Ecol. Evol.">
        <title>Megaphylogeny resolves global patterns of mushroom evolution.</title>
        <authorList>
            <person name="Varga T."/>
            <person name="Krizsan K."/>
            <person name="Foldi C."/>
            <person name="Dima B."/>
            <person name="Sanchez-Garcia M."/>
            <person name="Sanchez-Ramirez S."/>
            <person name="Szollosi G.J."/>
            <person name="Szarkandi J.G."/>
            <person name="Papp V."/>
            <person name="Albert L."/>
            <person name="Andreopoulos W."/>
            <person name="Angelini C."/>
            <person name="Antonin V."/>
            <person name="Barry K.W."/>
            <person name="Bougher N.L."/>
            <person name="Buchanan P."/>
            <person name="Buyck B."/>
            <person name="Bense V."/>
            <person name="Catcheside P."/>
            <person name="Chovatia M."/>
            <person name="Cooper J."/>
            <person name="Damon W."/>
            <person name="Desjardin D."/>
            <person name="Finy P."/>
            <person name="Geml J."/>
            <person name="Haridas S."/>
            <person name="Hughes K."/>
            <person name="Justo A."/>
            <person name="Karasinski D."/>
            <person name="Kautmanova I."/>
            <person name="Kiss B."/>
            <person name="Kocsube S."/>
            <person name="Kotiranta H."/>
            <person name="LaButti K.M."/>
            <person name="Lechner B.E."/>
            <person name="Liimatainen K."/>
            <person name="Lipzen A."/>
            <person name="Lukacs Z."/>
            <person name="Mihaltcheva S."/>
            <person name="Morgado L.N."/>
            <person name="Niskanen T."/>
            <person name="Noordeloos M.E."/>
            <person name="Ohm R.A."/>
            <person name="Ortiz-Santana B."/>
            <person name="Ovrebo C."/>
            <person name="Racz N."/>
            <person name="Riley R."/>
            <person name="Savchenko A."/>
            <person name="Shiryaev A."/>
            <person name="Soop K."/>
            <person name="Spirin V."/>
            <person name="Szebenyi C."/>
            <person name="Tomsovsky M."/>
            <person name="Tulloss R.E."/>
            <person name="Uehling J."/>
            <person name="Grigoriev I.V."/>
            <person name="Vagvolgyi C."/>
            <person name="Papp T."/>
            <person name="Martin F.M."/>
            <person name="Miettinen O."/>
            <person name="Hibbett D.S."/>
            <person name="Nagy L.G."/>
        </authorList>
    </citation>
    <scope>NUCLEOTIDE SEQUENCE [LARGE SCALE GENOMIC DNA]</scope>
    <source>
        <strain evidence="8 9">FP101781</strain>
    </source>
</reference>
<sequence length="250" mass="28246">MCSRLSIYSPSLEESLASHHNIHPDKWRGKSQYEPKYSVRYEKSAPVLMMDTKNPKEPSLVLEQMRWGMQRKDFNDRTNIIDIFTAKATTLVDASKVWSRVRLRGRCIVPCNGYFAIPNEPGISPHFVKKENGSLLLLAAIYELLPTNDGYGFSVVTTISSPPMSKFHKERPVFLLTSADVNAWLDTSSGKWSEELSDIAENRHNDNPSGVLSYHTVSDNIRMRTAPDSPSLIEPLVIPHFTAMPEPKLT</sequence>
<protein>
    <recommendedName>
        <fullName evidence="10">DUF159-domain-containing protein</fullName>
    </recommendedName>
</protein>
<dbReference type="PANTHER" id="PTHR13604:SF0">
    <property type="entry name" value="ABASIC SITE PROCESSING PROTEIN HMCES"/>
    <property type="match status" value="1"/>
</dbReference>
<dbReference type="STRING" id="71717.A0A4Y7T8N8"/>
<dbReference type="InterPro" id="IPR003738">
    <property type="entry name" value="SRAP"/>
</dbReference>
<dbReference type="AlphaFoldDB" id="A0A4Y7T8N8"/>
<dbReference type="GO" id="GO:0006508">
    <property type="term" value="P:proteolysis"/>
    <property type="evidence" value="ECO:0007669"/>
    <property type="project" value="UniProtKB-KW"/>
</dbReference>
<organism evidence="8 9">
    <name type="scientific">Coprinellus micaceus</name>
    <name type="common">Glistening ink-cap mushroom</name>
    <name type="synonym">Coprinus micaceus</name>
    <dbReference type="NCBI Taxonomy" id="71717"/>
    <lineage>
        <taxon>Eukaryota</taxon>
        <taxon>Fungi</taxon>
        <taxon>Dikarya</taxon>
        <taxon>Basidiomycota</taxon>
        <taxon>Agaricomycotina</taxon>
        <taxon>Agaricomycetes</taxon>
        <taxon>Agaricomycetidae</taxon>
        <taxon>Agaricales</taxon>
        <taxon>Agaricineae</taxon>
        <taxon>Psathyrellaceae</taxon>
        <taxon>Coprinellus</taxon>
    </lineage>
</organism>
<evidence type="ECO:0000256" key="3">
    <source>
        <dbReference type="ARBA" id="ARBA00022763"/>
    </source>
</evidence>
<evidence type="ECO:0000256" key="5">
    <source>
        <dbReference type="ARBA" id="ARBA00023124"/>
    </source>
</evidence>
<dbReference type="PANTHER" id="PTHR13604">
    <property type="entry name" value="DC12-RELATED"/>
    <property type="match status" value="1"/>
</dbReference>
<dbReference type="GO" id="GO:0106300">
    <property type="term" value="P:protein-DNA covalent cross-linking repair"/>
    <property type="evidence" value="ECO:0007669"/>
    <property type="project" value="InterPro"/>
</dbReference>
<comment type="caution">
    <text evidence="8">The sequence shown here is derived from an EMBL/GenBank/DDBJ whole genome shotgun (WGS) entry which is preliminary data.</text>
</comment>
<keyword evidence="7" id="KW-0456">Lyase</keyword>
<accession>A0A4Y7T8N8</accession>
<dbReference type="InterPro" id="IPR036590">
    <property type="entry name" value="SRAP-like"/>
</dbReference>
<proteinExistence type="inferred from homology"/>
<dbReference type="EMBL" id="QPFP01000023">
    <property type="protein sequence ID" value="TEB30470.1"/>
    <property type="molecule type" value="Genomic_DNA"/>
</dbReference>
<evidence type="ECO:0000256" key="4">
    <source>
        <dbReference type="ARBA" id="ARBA00022801"/>
    </source>
</evidence>
<dbReference type="Gene3D" id="3.90.1680.10">
    <property type="entry name" value="SOS response associated peptidase-like"/>
    <property type="match status" value="1"/>
</dbReference>
<comment type="similarity">
    <text evidence="1">Belongs to the SOS response-associated peptidase family.</text>
</comment>
<keyword evidence="2" id="KW-0645">Protease</keyword>
<dbReference type="Proteomes" id="UP000298030">
    <property type="component" value="Unassembled WGS sequence"/>
</dbReference>
<evidence type="ECO:0000256" key="2">
    <source>
        <dbReference type="ARBA" id="ARBA00022670"/>
    </source>
</evidence>
<keyword evidence="3" id="KW-0227">DNA damage</keyword>
<dbReference type="GO" id="GO:0003697">
    <property type="term" value="F:single-stranded DNA binding"/>
    <property type="evidence" value="ECO:0007669"/>
    <property type="project" value="InterPro"/>
</dbReference>
<evidence type="ECO:0000256" key="7">
    <source>
        <dbReference type="ARBA" id="ARBA00023239"/>
    </source>
</evidence>
<dbReference type="SUPFAM" id="SSF143081">
    <property type="entry name" value="BB1717-like"/>
    <property type="match status" value="1"/>
</dbReference>
<name>A0A4Y7T8N8_COPMI</name>
<evidence type="ECO:0000256" key="6">
    <source>
        <dbReference type="ARBA" id="ARBA00023125"/>
    </source>
</evidence>
<evidence type="ECO:0008006" key="10">
    <source>
        <dbReference type="Google" id="ProtNLM"/>
    </source>
</evidence>
<dbReference type="GO" id="GO:0008233">
    <property type="term" value="F:peptidase activity"/>
    <property type="evidence" value="ECO:0007669"/>
    <property type="project" value="UniProtKB-KW"/>
</dbReference>
<dbReference type="GO" id="GO:0016829">
    <property type="term" value="F:lyase activity"/>
    <property type="evidence" value="ECO:0007669"/>
    <property type="project" value="UniProtKB-KW"/>
</dbReference>
<evidence type="ECO:0000313" key="9">
    <source>
        <dbReference type="Proteomes" id="UP000298030"/>
    </source>
</evidence>
<keyword evidence="9" id="KW-1185">Reference proteome</keyword>
<evidence type="ECO:0000313" key="8">
    <source>
        <dbReference type="EMBL" id="TEB30470.1"/>
    </source>
</evidence>
<dbReference type="Pfam" id="PF02586">
    <property type="entry name" value="SRAP"/>
    <property type="match status" value="1"/>
</dbReference>
<gene>
    <name evidence="8" type="ORF">FA13DRAFT_553539</name>
</gene>
<keyword evidence="5" id="KW-0190">Covalent protein-DNA linkage</keyword>
<keyword evidence="6" id="KW-0238">DNA-binding</keyword>